<reference evidence="2" key="2">
    <citation type="submission" date="2020-06" db="EMBL/GenBank/DDBJ databases">
        <title>Helianthus annuus Genome sequencing and assembly Release 2.</title>
        <authorList>
            <person name="Gouzy J."/>
            <person name="Langlade N."/>
            <person name="Munos S."/>
        </authorList>
    </citation>
    <scope>NUCLEOTIDE SEQUENCE</scope>
    <source>
        <tissue evidence="2">Leaves</tissue>
    </source>
</reference>
<proteinExistence type="predicted"/>
<dbReference type="AlphaFoldDB" id="A0A9K3NQX4"/>
<keyword evidence="1" id="KW-0472">Membrane</keyword>
<evidence type="ECO:0000256" key="1">
    <source>
        <dbReference type="SAM" id="Phobius"/>
    </source>
</evidence>
<dbReference type="EMBL" id="MNCJ02000319">
    <property type="protein sequence ID" value="KAF5808640.1"/>
    <property type="molecule type" value="Genomic_DNA"/>
</dbReference>
<organism evidence="2 3">
    <name type="scientific">Helianthus annuus</name>
    <name type="common">Common sunflower</name>
    <dbReference type="NCBI Taxonomy" id="4232"/>
    <lineage>
        <taxon>Eukaryota</taxon>
        <taxon>Viridiplantae</taxon>
        <taxon>Streptophyta</taxon>
        <taxon>Embryophyta</taxon>
        <taxon>Tracheophyta</taxon>
        <taxon>Spermatophyta</taxon>
        <taxon>Magnoliopsida</taxon>
        <taxon>eudicotyledons</taxon>
        <taxon>Gunneridae</taxon>
        <taxon>Pentapetalae</taxon>
        <taxon>asterids</taxon>
        <taxon>campanulids</taxon>
        <taxon>Asterales</taxon>
        <taxon>Asteraceae</taxon>
        <taxon>Asteroideae</taxon>
        <taxon>Heliantheae alliance</taxon>
        <taxon>Heliantheae</taxon>
        <taxon>Helianthus</taxon>
    </lineage>
</organism>
<keyword evidence="3" id="KW-1185">Reference proteome</keyword>
<sequence length="52" mass="5781">MNKLLTMGRMKRSAEWIIHSSGLYISLDLNHMGCACLMIGLGMFASKLCMCV</sequence>
<dbReference type="Proteomes" id="UP000215914">
    <property type="component" value="Unassembled WGS sequence"/>
</dbReference>
<dbReference type="Gramene" id="mRNA:HanXRQr2_Chr04g0147851">
    <property type="protein sequence ID" value="CDS:HanXRQr2_Chr04g0147851.1"/>
    <property type="gene ID" value="HanXRQr2_Chr04g0147851"/>
</dbReference>
<keyword evidence="1" id="KW-1133">Transmembrane helix</keyword>
<feature type="transmembrane region" description="Helical" evidence="1">
    <location>
        <begin position="21"/>
        <end position="45"/>
    </location>
</feature>
<gene>
    <name evidence="2" type="ORF">HanXRQr2_Chr04g0147851</name>
</gene>
<evidence type="ECO:0000313" key="2">
    <source>
        <dbReference type="EMBL" id="KAF5808640.1"/>
    </source>
</evidence>
<name>A0A9K3NQX4_HELAN</name>
<comment type="caution">
    <text evidence="2">The sequence shown here is derived from an EMBL/GenBank/DDBJ whole genome shotgun (WGS) entry which is preliminary data.</text>
</comment>
<accession>A0A9K3NQX4</accession>
<keyword evidence="1" id="KW-0812">Transmembrane</keyword>
<protein>
    <submittedName>
        <fullName evidence="2">Uncharacterized protein</fullName>
    </submittedName>
</protein>
<reference evidence="2" key="1">
    <citation type="journal article" date="2017" name="Nature">
        <title>The sunflower genome provides insights into oil metabolism, flowering and Asterid evolution.</title>
        <authorList>
            <person name="Badouin H."/>
            <person name="Gouzy J."/>
            <person name="Grassa C.J."/>
            <person name="Murat F."/>
            <person name="Staton S.E."/>
            <person name="Cottret L."/>
            <person name="Lelandais-Briere C."/>
            <person name="Owens G.L."/>
            <person name="Carrere S."/>
            <person name="Mayjonade B."/>
            <person name="Legrand L."/>
            <person name="Gill N."/>
            <person name="Kane N.C."/>
            <person name="Bowers J.E."/>
            <person name="Hubner S."/>
            <person name="Bellec A."/>
            <person name="Berard A."/>
            <person name="Berges H."/>
            <person name="Blanchet N."/>
            <person name="Boniface M.C."/>
            <person name="Brunel D."/>
            <person name="Catrice O."/>
            <person name="Chaidir N."/>
            <person name="Claudel C."/>
            <person name="Donnadieu C."/>
            <person name="Faraut T."/>
            <person name="Fievet G."/>
            <person name="Helmstetter N."/>
            <person name="King M."/>
            <person name="Knapp S.J."/>
            <person name="Lai Z."/>
            <person name="Le Paslier M.C."/>
            <person name="Lippi Y."/>
            <person name="Lorenzon L."/>
            <person name="Mandel J.R."/>
            <person name="Marage G."/>
            <person name="Marchand G."/>
            <person name="Marquand E."/>
            <person name="Bret-Mestries E."/>
            <person name="Morien E."/>
            <person name="Nambeesan S."/>
            <person name="Nguyen T."/>
            <person name="Pegot-Espagnet P."/>
            <person name="Pouilly N."/>
            <person name="Raftis F."/>
            <person name="Sallet E."/>
            <person name="Schiex T."/>
            <person name="Thomas J."/>
            <person name="Vandecasteele C."/>
            <person name="Vares D."/>
            <person name="Vear F."/>
            <person name="Vautrin S."/>
            <person name="Crespi M."/>
            <person name="Mangin B."/>
            <person name="Burke J.M."/>
            <person name="Salse J."/>
            <person name="Munos S."/>
            <person name="Vincourt P."/>
            <person name="Rieseberg L.H."/>
            <person name="Langlade N.B."/>
        </authorList>
    </citation>
    <scope>NUCLEOTIDE SEQUENCE</scope>
    <source>
        <tissue evidence="2">Leaves</tissue>
    </source>
</reference>
<evidence type="ECO:0000313" key="3">
    <source>
        <dbReference type="Proteomes" id="UP000215914"/>
    </source>
</evidence>